<protein>
    <recommendedName>
        <fullName evidence="5">3-deoxy-manno-octulosonate cytidylyltransferase</fullName>
        <ecNumber evidence="5">2.7.7.38</ecNumber>
    </recommendedName>
    <alternativeName>
        <fullName evidence="5">CMP-2-keto-3-deoxyoctulosonic acid synthase</fullName>
        <shortName evidence="5">CKS</shortName>
        <shortName evidence="5">CMP-KDO synthase</shortName>
    </alternativeName>
</protein>
<comment type="pathway">
    <text evidence="5">Nucleotide-sugar biosynthesis; CMP-3-deoxy-D-manno-octulosonate biosynthesis; CMP-3-deoxy-D-manno-octulosonate from 3-deoxy-D-manno-octulosonate and CTP: step 1/1.</text>
</comment>
<keyword evidence="7" id="KW-1185">Reference proteome</keyword>
<dbReference type="Proteomes" id="UP000501726">
    <property type="component" value="Chromosome"/>
</dbReference>
<dbReference type="UniPathway" id="UPA00358">
    <property type="reaction ID" value="UER00476"/>
</dbReference>
<dbReference type="NCBIfam" id="NF003952">
    <property type="entry name" value="PRK05450.1-5"/>
    <property type="match status" value="1"/>
</dbReference>
<evidence type="ECO:0000256" key="4">
    <source>
        <dbReference type="ARBA" id="ARBA00022985"/>
    </source>
</evidence>
<proteinExistence type="inferred from homology"/>
<evidence type="ECO:0000256" key="1">
    <source>
        <dbReference type="ARBA" id="ARBA00004370"/>
    </source>
</evidence>
<accession>A0A6F8PVI2</accession>
<dbReference type="Gene3D" id="3.90.550.10">
    <property type="entry name" value="Spore Coat Polysaccharide Biosynthesis Protein SpsA, Chain A"/>
    <property type="match status" value="1"/>
</dbReference>
<evidence type="ECO:0000313" key="6">
    <source>
        <dbReference type="EMBL" id="BBP46106.1"/>
    </source>
</evidence>
<keyword evidence="2 5" id="KW-0808">Transferase</keyword>
<dbReference type="NCBIfam" id="NF009905">
    <property type="entry name" value="PRK13368.1"/>
    <property type="match status" value="1"/>
</dbReference>
<dbReference type="InterPro" id="IPR003329">
    <property type="entry name" value="Cytidylyl_trans"/>
</dbReference>
<keyword evidence="5" id="KW-0963">Cytoplasm</keyword>
<evidence type="ECO:0000313" key="7">
    <source>
        <dbReference type="Proteomes" id="UP000501726"/>
    </source>
</evidence>
<organism evidence="6 7">
    <name type="scientific">Thiosulfatimonas sediminis</name>
    <dbReference type="NCBI Taxonomy" id="2675054"/>
    <lineage>
        <taxon>Bacteria</taxon>
        <taxon>Pseudomonadati</taxon>
        <taxon>Pseudomonadota</taxon>
        <taxon>Gammaproteobacteria</taxon>
        <taxon>Thiotrichales</taxon>
        <taxon>Piscirickettsiaceae</taxon>
        <taxon>Thiosulfatimonas</taxon>
    </lineage>
</organism>
<dbReference type="KEGG" id="tse:THMIRHAS_14790"/>
<sequence>MSFVVIIPARLHSSRLPRKPLMEIHGYPMVYWTWQQAKKSGASRIIIATESQEVADACHAFGAEVCLTGDHHQSGTERIAEVIELSLIADEQIIVNVQGDEPMLPPELIHQVAQGLQDNPQIPMSTLCEPIEDAAALFNPNTVKVSCNANNIALTFSRAPIPWARDEFAHTREQLPVSALGLYRRHIGLYAYRAGFVKRYVQWPECQLEQVEKLEQLRVLWHGEPILVLDALMDAGVGVDTADDLARVRHLLQAEL</sequence>
<name>A0A6F8PVI2_9GAMM</name>
<dbReference type="SUPFAM" id="SSF53448">
    <property type="entry name" value="Nucleotide-diphospho-sugar transferases"/>
    <property type="match status" value="1"/>
</dbReference>
<dbReference type="Pfam" id="PF02348">
    <property type="entry name" value="CTP_transf_3"/>
    <property type="match status" value="1"/>
</dbReference>
<dbReference type="RefSeq" id="WP_173272419.1">
    <property type="nucleotide sequence ID" value="NZ_AP021889.1"/>
</dbReference>
<dbReference type="PANTHER" id="PTHR42866">
    <property type="entry name" value="3-DEOXY-MANNO-OCTULOSONATE CYTIDYLYLTRANSFERASE"/>
    <property type="match status" value="1"/>
</dbReference>
<evidence type="ECO:0000256" key="5">
    <source>
        <dbReference type="HAMAP-Rule" id="MF_00057"/>
    </source>
</evidence>
<reference evidence="7" key="1">
    <citation type="submission" date="2019-11" db="EMBL/GenBank/DDBJ databases">
        <title>Isolation and characterization of two novel species in the genus Thiomicrorhabdus.</title>
        <authorList>
            <person name="Mochizuki J."/>
            <person name="Kojima H."/>
            <person name="Fukui M."/>
        </authorList>
    </citation>
    <scope>NUCLEOTIDE SEQUENCE [LARGE SCALE GENOMIC DNA]</scope>
    <source>
        <strain evidence="7">aks77</strain>
    </source>
</reference>
<dbReference type="GO" id="GO:0009103">
    <property type="term" value="P:lipopolysaccharide biosynthetic process"/>
    <property type="evidence" value="ECO:0007669"/>
    <property type="project" value="UniProtKB-UniRule"/>
</dbReference>
<comment type="similarity">
    <text evidence="5">Belongs to the KdsB family.</text>
</comment>
<dbReference type="GO" id="GO:0033468">
    <property type="term" value="P:CMP-keto-3-deoxy-D-manno-octulosonic acid biosynthetic process"/>
    <property type="evidence" value="ECO:0007669"/>
    <property type="project" value="UniProtKB-UniRule"/>
</dbReference>
<keyword evidence="4 5" id="KW-0448">Lipopolysaccharide biosynthesis</keyword>
<comment type="subcellular location">
    <subcellularLocation>
        <location evidence="5">Cytoplasm</location>
    </subcellularLocation>
    <subcellularLocation>
        <location evidence="1">Membrane</location>
    </subcellularLocation>
</comment>
<comment type="function">
    <text evidence="5">Activates KDO (a required 8-carbon sugar) for incorporation into bacterial lipopolysaccharide in Gram-negative bacteria.</text>
</comment>
<dbReference type="AlphaFoldDB" id="A0A6F8PVI2"/>
<dbReference type="PANTHER" id="PTHR42866:SF2">
    <property type="entry name" value="3-DEOXY-MANNO-OCTULOSONATE CYTIDYLYLTRANSFERASE, MITOCHONDRIAL"/>
    <property type="match status" value="1"/>
</dbReference>
<dbReference type="HAMAP" id="MF_00057">
    <property type="entry name" value="KdsB"/>
    <property type="match status" value="1"/>
</dbReference>
<dbReference type="FunFam" id="3.90.550.10:FF:000011">
    <property type="entry name" value="3-deoxy-manno-octulosonate cytidylyltransferase"/>
    <property type="match status" value="1"/>
</dbReference>
<dbReference type="EMBL" id="AP021889">
    <property type="protein sequence ID" value="BBP46106.1"/>
    <property type="molecule type" value="Genomic_DNA"/>
</dbReference>
<dbReference type="GO" id="GO:0016020">
    <property type="term" value="C:membrane"/>
    <property type="evidence" value="ECO:0007669"/>
    <property type="project" value="UniProtKB-SubCell"/>
</dbReference>
<dbReference type="EC" id="2.7.7.38" evidence="5"/>
<comment type="catalytic activity">
    <reaction evidence="5">
        <text>3-deoxy-alpha-D-manno-oct-2-ulosonate + CTP = CMP-3-deoxy-beta-D-manno-octulosonate + diphosphate</text>
        <dbReference type="Rhea" id="RHEA:23448"/>
        <dbReference type="ChEBI" id="CHEBI:33019"/>
        <dbReference type="ChEBI" id="CHEBI:37563"/>
        <dbReference type="ChEBI" id="CHEBI:85986"/>
        <dbReference type="ChEBI" id="CHEBI:85987"/>
        <dbReference type="EC" id="2.7.7.38"/>
    </reaction>
</comment>
<evidence type="ECO:0000256" key="3">
    <source>
        <dbReference type="ARBA" id="ARBA00022695"/>
    </source>
</evidence>
<gene>
    <name evidence="5 6" type="primary">kdsB</name>
    <name evidence="6" type="ORF">THMIRHAS_14790</name>
</gene>
<dbReference type="CDD" id="cd02517">
    <property type="entry name" value="CMP-KDO-Synthetase"/>
    <property type="match status" value="1"/>
</dbReference>
<dbReference type="GO" id="GO:0008690">
    <property type="term" value="F:3-deoxy-manno-octulosonate cytidylyltransferase activity"/>
    <property type="evidence" value="ECO:0007669"/>
    <property type="project" value="UniProtKB-UniRule"/>
</dbReference>
<keyword evidence="3 5" id="KW-0548">Nucleotidyltransferase</keyword>
<dbReference type="InterPro" id="IPR029044">
    <property type="entry name" value="Nucleotide-diphossugar_trans"/>
</dbReference>
<dbReference type="GO" id="GO:0005829">
    <property type="term" value="C:cytosol"/>
    <property type="evidence" value="ECO:0007669"/>
    <property type="project" value="TreeGrafter"/>
</dbReference>
<dbReference type="NCBIfam" id="TIGR00466">
    <property type="entry name" value="kdsB"/>
    <property type="match status" value="1"/>
</dbReference>
<dbReference type="InterPro" id="IPR004528">
    <property type="entry name" value="KdsB"/>
</dbReference>
<evidence type="ECO:0000256" key="2">
    <source>
        <dbReference type="ARBA" id="ARBA00022679"/>
    </source>
</evidence>